<dbReference type="Pfam" id="PF13173">
    <property type="entry name" value="AAA_14"/>
    <property type="match status" value="1"/>
</dbReference>
<evidence type="ECO:0000259" key="2">
    <source>
        <dbReference type="Pfam" id="PF13635"/>
    </source>
</evidence>
<reference evidence="3 4" key="1">
    <citation type="journal article" date="2018" name="Elife">
        <title>Discovery and characterization of a prevalent human gut bacterial enzyme sufficient for the inactivation of a family of plant toxins.</title>
        <authorList>
            <person name="Koppel N."/>
            <person name="Bisanz J.E."/>
            <person name="Pandelia M.E."/>
            <person name="Turnbaugh P.J."/>
            <person name="Balskus E.P."/>
        </authorList>
    </citation>
    <scope>NUCLEOTIDE SEQUENCE [LARGE SCALE GENOMIC DNA]</scope>
    <source>
        <strain evidence="3 4">OB21 GAM31</strain>
    </source>
</reference>
<dbReference type="EMBL" id="PPTO01000019">
    <property type="protein sequence ID" value="RDB55491.1"/>
    <property type="molecule type" value="Genomic_DNA"/>
</dbReference>
<feature type="domain" description="AAA" evidence="1">
    <location>
        <begin position="35"/>
        <end position="162"/>
    </location>
</feature>
<name>A0A369L711_9ACTN</name>
<comment type="caution">
    <text evidence="3">The sequence shown here is derived from an EMBL/GenBank/DDBJ whole genome shotgun (WGS) entry which is preliminary data.</text>
</comment>
<gene>
    <name evidence="3" type="ORF">C1881_09295</name>
</gene>
<dbReference type="SUPFAM" id="SSF52540">
    <property type="entry name" value="P-loop containing nucleoside triphosphate hydrolases"/>
    <property type="match status" value="1"/>
</dbReference>
<evidence type="ECO:0000259" key="1">
    <source>
        <dbReference type="Pfam" id="PF13173"/>
    </source>
</evidence>
<dbReference type="InterPro" id="IPR027417">
    <property type="entry name" value="P-loop_NTPase"/>
</dbReference>
<evidence type="ECO:0000313" key="4">
    <source>
        <dbReference type="Proteomes" id="UP000253975"/>
    </source>
</evidence>
<dbReference type="InterPro" id="IPR025420">
    <property type="entry name" value="DUF4143"/>
</dbReference>
<dbReference type="RefSeq" id="WP_114616246.1">
    <property type="nucleotide sequence ID" value="NZ_CALIRK010000005.1"/>
</dbReference>
<dbReference type="InterPro" id="IPR041682">
    <property type="entry name" value="AAA_14"/>
</dbReference>
<sequence>MNKEILKTVIFDQHEVIRNVNIIARRYSLDPNANYVVTGLRRAGKSTLLYGVVQDLVARGVAWNRIIYINFEDERLAEFSLADFNDILLVQGELSGEGGFFFLDEIQNIEGWEKFARRLADSGKHAFITGSNAKMLSGQIETTLGGRYLTKYVTPYRFDEYLDALGTSRDESALYSTAGRGALNAAFESFYTTGGFPESLRYASPREYVESVYQKVLLGDIVARNGVRNPEAMRVLMKKIAETVHNEASYTMLHGMLKSVGYKLSKDSVIDYIAMAQEAYLIFPVRNAVAKFVEREGNPKYYFSDNGLLNLFLAKKEPVLLENEIAVAMRDACGDGLRYLKSSKNGIDIDFYVPEEGLAVQVSYSISESASPREFGNLIKLAKVDENARRFVIVTKEEEGIVEKDDVSIEILPAWKFLLELAAREDS</sequence>
<dbReference type="AlphaFoldDB" id="A0A369L711"/>
<dbReference type="Proteomes" id="UP000253975">
    <property type="component" value="Unassembled WGS sequence"/>
</dbReference>
<feature type="domain" description="DUF4143" evidence="2">
    <location>
        <begin position="220"/>
        <end position="324"/>
    </location>
</feature>
<proteinExistence type="predicted"/>
<accession>A0A369L711</accession>
<dbReference type="Pfam" id="PF13635">
    <property type="entry name" value="DUF4143"/>
    <property type="match status" value="1"/>
</dbReference>
<dbReference type="PANTHER" id="PTHR33295">
    <property type="entry name" value="ATPASE"/>
    <property type="match status" value="1"/>
</dbReference>
<organism evidence="3 4">
    <name type="scientific">Slackia isoflavoniconvertens</name>
    <dbReference type="NCBI Taxonomy" id="572010"/>
    <lineage>
        <taxon>Bacteria</taxon>
        <taxon>Bacillati</taxon>
        <taxon>Actinomycetota</taxon>
        <taxon>Coriobacteriia</taxon>
        <taxon>Eggerthellales</taxon>
        <taxon>Eggerthellaceae</taxon>
        <taxon>Slackia</taxon>
    </lineage>
</organism>
<dbReference type="PANTHER" id="PTHR33295:SF8">
    <property type="entry name" value="AAA+ ATPASE DOMAIN-CONTAINING PROTEIN"/>
    <property type="match status" value="1"/>
</dbReference>
<protein>
    <submittedName>
        <fullName evidence="3">ATPase</fullName>
    </submittedName>
</protein>
<evidence type="ECO:0000313" key="3">
    <source>
        <dbReference type="EMBL" id="RDB55491.1"/>
    </source>
</evidence>